<dbReference type="SUPFAM" id="SSF63411">
    <property type="entry name" value="LuxS/MPP-like metallohydrolase"/>
    <property type="match status" value="2"/>
</dbReference>
<feature type="domain" description="Peptidase M16 N-terminal" evidence="3">
    <location>
        <begin position="28"/>
        <end position="171"/>
    </location>
</feature>
<evidence type="ECO:0000313" key="5">
    <source>
        <dbReference type="EMBL" id="USR90752.1"/>
    </source>
</evidence>
<evidence type="ECO:0000259" key="3">
    <source>
        <dbReference type="Pfam" id="PF00675"/>
    </source>
</evidence>
<keyword evidence="6" id="KW-1185">Reference proteome</keyword>
<dbReference type="PANTHER" id="PTHR11851">
    <property type="entry name" value="METALLOPROTEASE"/>
    <property type="match status" value="1"/>
</dbReference>
<dbReference type="PANTHER" id="PTHR11851:SF49">
    <property type="entry name" value="MITOCHONDRIAL-PROCESSING PEPTIDASE SUBUNIT ALPHA"/>
    <property type="match status" value="1"/>
</dbReference>
<organism evidence="5 6">
    <name type="scientific">Phormidium yuhuli AB48</name>
    <dbReference type="NCBI Taxonomy" id="2940671"/>
    <lineage>
        <taxon>Bacteria</taxon>
        <taxon>Bacillati</taxon>
        <taxon>Cyanobacteriota</taxon>
        <taxon>Cyanophyceae</taxon>
        <taxon>Oscillatoriophycideae</taxon>
        <taxon>Oscillatoriales</taxon>
        <taxon>Oscillatoriaceae</taxon>
        <taxon>Phormidium</taxon>
        <taxon>Phormidium yuhuli</taxon>
    </lineage>
</organism>
<dbReference type="InterPro" id="IPR001431">
    <property type="entry name" value="Pept_M16_Zn_BS"/>
</dbReference>
<dbReference type="PROSITE" id="PS00143">
    <property type="entry name" value="INSULINASE"/>
    <property type="match status" value="1"/>
</dbReference>
<dbReference type="Pfam" id="PF00675">
    <property type="entry name" value="Peptidase_M16"/>
    <property type="match status" value="1"/>
</dbReference>
<proteinExistence type="inferred from homology"/>
<reference evidence="5" key="1">
    <citation type="submission" date="2022-06" db="EMBL/GenBank/DDBJ databases">
        <title>Genome sequence of Phormidium yuhuli AB48 isolated from an industrial photobioreactor environment.</title>
        <authorList>
            <person name="Qiu Y."/>
            <person name="Noonan A.J.C."/>
            <person name="Dofher K."/>
            <person name="Koch M."/>
            <person name="Kieft B."/>
            <person name="Lin X."/>
            <person name="Ziels R.M."/>
            <person name="Hallam S.J."/>
        </authorList>
    </citation>
    <scope>NUCLEOTIDE SEQUENCE</scope>
    <source>
        <strain evidence="5">AB48</strain>
    </source>
</reference>
<dbReference type="InterPro" id="IPR011765">
    <property type="entry name" value="Pept_M16_N"/>
</dbReference>
<dbReference type="InterPro" id="IPR011249">
    <property type="entry name" value="Metalloenz_LuxS/M16"/>
</dbReference>
<comment type="similarity">
    <text evidence="1 2">Belongs to the peptidase M16 family.</text>
</comment>
<protein>
    <submittedName>
        <fullName evidence="5">Insulinase family protein</fullName>
    </submittedName>
</protein>
<dbReference type="Proteomes" id="UP001056708">
    <property type="component" value="Chromosome"/>
</dbReference>
<accession>A0ABY5ANI8</accession>
<gene>
    <name evidence="5" type="ORF">NEA10_18320</name>
</gene>
<sequence length="432" mass="48193">MTSTLLSRSTPFSLNAPTVRKFANGLTVIAEQVPVEAVNLSLWFNVGSALEPDAMMGTAHFLEHMIFKGSDRLEMGEFERRIEARGAVTNAATSQDYTQFYLTCAPQDLAQLAPLQLDVVLNPQIADEAFQRERQVVLEEIRRSDDNPHRRNYQRAIELAFEELPYRRPVLGSTEIVSGLEAGQMRHFHRTWYRPESLTAVAVGNLPVEELVATVADSFAQVSNDDLAIACPLPPRSFPAPELGFAEVTRREYCDPTLQQARLSLLWRVPGLGQLEETYALDVLGSILGQGRTGRLVRELREERGLVSRVGAGNLSYRLQGLFQVGAQLAADHLQEVEEAIVAQVARLQDELVSEVEMERIRKRVANRFVFGSERPSDRANLYGYFQALVGDVDPALSYPEAVRSLTPEDLREAARKYLSPEAFGVVIVRPG</sequence>
<evidence type="ECO:0000259" key="4">
    <source>
        <dbReference type="Pfam" id="PF05193"/>
    </source>
</evidence>
<dbReference type="Gene3D" id="3.30.830.10">
    <property type="entry name" value="Metalloenzyme, LuxS/M16 peptidase-like"/>
    <property type="match status" value="2"/>
</dbReference>
<evidence type="ECO:0000256" key="2">
    <source>
        <dbReference type="RuleBase" id="RU004447"/>
    </source>
</evidence>
<dbReference type="InterPro" id="IPR007863">
    <property type="entry name" value="Peptidase_M16_C"/>
</dbReference>
<name>A0ABY5ANI8_9CYAN</name>
<dbReference type="RefSeq" id="WP_252662776.1">
    <property type="nucleotide sequence ID" value="NZ_CP098611.1"/>
</dbReference>
<evidence type="ECO:0000256" key="1">
    <source>
        <dbReference type="ARBA" id="ARBA00007261"/>
    </source>
</evidence>
<dbReference type="Pfam" id="PF05193">
    <property type="entry name" value="Peptidase_M16_C"/>
    <property type="match status" value="1"/>
</dbReference>
<feature type="domain" description="Peptidase M16 C-terminal" evidence="4">
    <location>
        <begin position="182"/>
        <end position="364"/>
    </location>
</feature>
<dbReference type="EMBL" id="CP098611">
    <property type="protein sequence ID" value="USR90752.1"/>
    <property type="molecule type" value="Genomic_DNA"/>
</dbReference>
<dbReference type="InterPro" id="IPR050361">
    <property type="entry name" value="MPP/UQCRC_Complex"/>
</dbReference>
<evidence type="ECO:0000313" key="6">
    <source>
        <dbReference type="Proteomes" id="UP001056708"/>
    </source>
</evidence>